<dbReference type="RefSeq" id="WP_118324291.1">
    <property type="nucleotide sequence ID" value="NZ_QRYQ01000001.1"/>
</dbReference>
<dbReference type="AlphaFoldDB" id="A0A395WA67"/>
<accession>A0A395WA67</accession>
<keyword evidence="1" id="KW-0812">Transmembrane</keyword>
<proteinExistence type="predicted"/>
<organism evidence="2 3">
    <name type="scientific">Holdemanella biformis</name>
    <dbReference type="NCBI Taxonomy" id="1735"/>
    <lineage>
        <taxon>Bacteria</taxon>
        <taxon>Bacillati</taxon>
        <taxon>Bacillota</taxon>
        <taxon>Erysipelotrichia</taxon>
        <taxon>Erysipelotrichales</taxon>
        <taxon>Erysipelotrichaceae</taxon>
        <taxon>Holdemanella</taxon>
    </lineage>
</organism>
<evidence type="ECO:0000256" key="1">
    <source>
        <dbReference type="SAM" id="Phobius"/>
    </source>
</evidence>
<keyword evidence="1" id="KW-1133">Transmembrane helix</keyword>
<evidence type="ECO:0000313" key="2">
    <source>
        <dbReference type="EMBL" id="RGU94058.1"/>
    </source>
</evidence>
<protein>
    <submittedName>
        <fullName evidence="2">Uncharacterized protein</fullName>
    </submittedName>
</protein>
<gene>
    <name evidence="2" type="ORF">DWW32_00655</name>
</gene>
<reference evidence="2 3" key="1">
    <citation type="submission" date="2018-08" db="EMBL/GenBank/DDBJ databases">
        <title>A genome reference for cultivated species of the human gut microbiota.</title>
        <authorList>
            <person name="Zou Y."/>
            <person name="Xue W."/>
            <person name="Luo G."/>
        </authorList>
    </citation>
    <scope>NUCLEOTIDE SEQUENCE [LARGE SCALE GENOMIC DNA]</scope>
    <source>
        <strain evidence="2 3">AF15-20</strain>
    </source>
</reference>
<comment type="caution">
    <text evidence="2">The sequence shown here is derived from an EMBL/GenBank/DDBJ whole genome shotgun (WGS) entry which is preliminary data.</text>
</comment>
<name>A0A395WA67_9FIRM</name>
<sequence>MDIKDANKKLQNVEEKVDNIYGFCSKLIDRNYKTSRTIITVLILVIIVLYSTIVCRGYWKDDHVNNCSCEVKNHKFN</sequence>
<keyword evidence="1" id="KW-0472">Membrane</keyword>
<dbReference type="EMBL" id="QRYQ01000001">
    <property type="protein sequence ID" value="RGU94058.1"/>
    <property type="molecule type" value="Genomic_DNA"/>
</dbReference>
<evidence type="ECO:0000313" key="3">
    <source>
        <dbReference type="Proteomes" id="UP000265489"/>
    </source>
</evidence>
<dbReference type="Proteomes" id="UP000265489">
    <property type="component" value="Unassembled WGS sequence"/>
</dbReference>
<feature type="transmembrane region" description="Helical" evidence="1">
    <location>
        <begin position="38"/>
        <end position="59"/>
    </location>
</feature>